<evidence type="ECO:0000313" key="3">
    <source>
        <dbReference type="Proteomes" id="UP000481861"/>
    </source>
</evidence>
<feature type="region of interest" description="Disordered" evidence="1">
    <location>
        <begin position="173"/>
        <end position="196"/>
    </location>
</feature>
<protein>
    <submittedName>
        <fullName evidence="2">Uncharacterized protein</fullName>
    </submittedName>
</protein>
<organism evidence="2 3">
    <name type="scientific">Massariosphaeria phaeospora</name>
    <dbReference type="NCBI Taxonomy" id="100035"/>
    <lineage>
        <taxon>Eukaryota</taxon>
        <taxon>Fungi</taxon>
        <taxon>Dikarya</taxon>
        <taxon>Ascomycota</taxon>
        <taxon>Pezizomycotina</taxon>
        <taxon>Dothideomycetes</taxon>
        <taxon>Pleosporomycetidae</taxon>
        <taxon>Pleosporales</taxon>
        <taxon>Pleosporales incertae sedis</taxon>
        <taxon>Massariosphaeria</taxon>
    </lineage>
</organism>
<proteinExistence type="predicted"/>
<comment type="caution">
    <text evidence="2">The sequence shown here is derived from an EMBL/GenBank/DDBJ whole genome shotgun (WGS) entry which is preliminary data.</text>
</comment>
<reference evidence="2 3" key="1">
    <citation type="submission" date="2020-01" db="EMBL/GenBank/DDBJ databases">
        <authorList>
            <consortium name="DOE Joint Genome Institute"/>
            <person name="Haridas S."/>
            <person name="Albert R."/>
            <person name="Binder M."/>
            <person name="Bloem J."/>
            <person name="Labutti K."/>
            <person name="Salamov A."/>
            <person name="Andreopoulos B."/>
            <person name="Baker S.E."/>
            <person name="Barry K."/>
            <person name="Bills G."/>
            <person name="Bluhm B.H."/>
            <person name="Cannon C."/>
            <person name="Castanera R."/>
            <person name="Culley D.E."/>
            <person name="Daum C."/>
            <person name="Ezra D."/>
            <person name="Gonzalez J.B."/>
            <person name="Henrissat B."/>
            <person name="Kuo A."/>
            <person name="Liang C."/>
            <person name="Lipzen A."/>
            <person name="Lutzoni F."/>
            <person name="Magnuson J."/>
            <person name="Mondo S."/>
            <person name="Nolan M."/>
            <person name="Ohm R."/>
            <person name="Pangilinan J."/>
            <person name="Park H.-J.H."/>
            <person name="Ramirez L."/>
            <person name="Alfaro M."/>
            <person name="Sun H."/>
            <person name="Tritt A."/>
            <person name="Yoshinaga Y."/>
            <person name="Zwiers L.-H.L."/>
            <person name="Turgeon B.G."/>
            <person name="Goodwin S.B."/>
            <person name="Spatafora J.W."/>
            <person name="Crous P.W."/>
            <person name="Grigoriev I.V."/>
        </authorList>
    </citation>
    <scope>NUCLEOTIDE SEQUENCE [LARGE SCALE GENOMIC DNA]</scope>
    <source>
        <strain evidence="2 3">CBS 611.86</strain>
    </source>
</reference>
<feature type="region of interest" description="Disordered" evidence="1">
    <location>
        <begin position="7"/>
        <end position="138"/>
    </location>
</feature>
<name>A0A7C8MVK8_9PLEO</name>
<evidence type="ECO:0000256" key="1">
    <source>
        <dbReference type="SAM" id="MobiDB-lite"/>
    </source>
</evidence>
<dbReference type="AlphaFoldDB" id="A0A7C8MVK8"/>
<accession>A0A7C8MVK8</accession>
<keyword evidence="3" id="KW-1185">Reference proteome</keyword>
<dbReference type="Proteomes" id="UP000481861">
    <property type="component" value="Unassembled WGS sequence"/>
</dbReference>
<feature type="compositionally biased region" description="Basic and acidic residues" evidence="1">
    <location>
        <begin position="185"/>
        <end position="196"/>
    </location>
</feature>
<sequence length="633" mass="61043">MVVVVMVDGGGTGVGSEELELVDDGVGSNEDTSDDVADGTGKLLGNSDEGVGLADDPLVAGVDAEDGKSLGSGDEASEDDGDTENPGLALGDGIADADELPGEAAGDDVGLGNTPVRLESTPAELGSTPAELGSTPVDVRSGADVGATLGAADDCPDVFGGALESVESKLLDGSVDSGVDTGTEPLDRDGSATVPDDKAGVVETTLLKGRVGGGGEDTSVDSGLPVADDTDGAVGTEGTLATDEAEALPGNEDEDEGSGSDTVNRSLWLVVNALVLGTVWPPEEETALVVTVGARLEPGGVYGVVDTPGGNWNEMLDMGGGVTALDGPGMEGKVADGLCAALDGSGIAGGEGLGSLGGVGIGAELPGREGGLGGELEGEVMGREGGLGGELEGEVMGRLGPTLDGSIDVGAGLEPLGSVDISGGVPGAEGDSGMLNGALSPGIDGDGKIEDGLAPLGTVDVNTGGNVKVLVPGTGGAGDGGPTMLEGLKILDEGTLGGFGIPDEGTLGGFGTPDEGTLDGFGTPGDDTPGSVPVLTLADDSTGGGGGGDGIPLLPNGGAGVTVVTTVDPKTTVEITVVPVNDTVENVGKSDGLTPPGSDDGTVTPGEPVITVVLALGGGVMLSSHLVEPSMTE</sequence>
<dbReference type="EMBL" id="JAADJZ010000001">
    <property type="protein sequence ID" value="KAF2878084.1"/>
    <property type="molecule type" value="Genomic_DNA"/>
</dbReference>
<gene>
    <name evidence="2" type="ORF">BDV95DRAFT_600759</name>
</gene>
<feature type="region of interest" description="Disordered" evidence="1">
    <location>
        <begin position="209"/>
        <end position="261"/>
    </location>
</feature>
<feature type="compositionally biased region" description="Acidic residues" evidence="1">
    <location>
        <begin position="243"/>
        <end position="258"/>
    </location>
</feature>
<evidence type="ECO:0000313" key="2">
    <source>
        <dbReference type="EMBL" id="KAF2878084.1"/>
    </source>
</evidence>